<feature type="region of interest" description="Disordered" evidence="2">
    <location>
        <begin position="289"/>
        <end position="318"/>
    </location>
</feature>
<dbReference type="Proteomes" id="UP000770661">
    <property type="component" value="Unassembled WGS sequence"/>
</dbReference>
<reference evidence="3" key="1">
    <citation type="submission" date="2020-07" db="EMBL/GenBank/DDBJ databases">
        <title>The High-quality genome of the commercially important snow crab, Chionoecetes opilio.</title>
        <authorList>
            <person name="Jeong J.-H."/>
            <person name="Ryu S."/>
        </authorList>
    </citation>
    <scope>NUCLEOTIDE SEQUENCE</scope>
    <source>
        <strain evidence="3">MADBK_172401_WGS</strain>
        <tissue evidence="3">Digestive gland</tissue>
    </source>
</reference>
<proteinExistence type="predicted"/>
<feature type="coiled-coil region" evidence="1">
    <location>
        <begin position="695"/>
        <end position="729"/>
    </location>
</feature>
<keyword evidence="1" id="KW-0175">Coiled coil</keyword>
<feature type="region of interest" description="Disordered" evidence="2">
    <location>
        <begin position="365"/>
        <end position="385"/>
    </location>
</feature>
<feature type="compositionally biased region" description="Gly residues" evidence="2">
    <location>
        <begin position="46"/>
        <end position="60"/>
    </location>
</feature>
<evidence type="ECO:0000313" key="3">
    <source>
        <dbReference type="EMBL" id="KAG0722867.1"/>
    </source>
</evidence>
<evidence type="ECO:0000256" key="1">
    <source>
        <dbReference type="SAM" id="Coils"/>
    </source>
</evidence>
<dbReference type="PANTHER" id="PTHR48125:SF10">
    <property type="entry name" value="OS12G0136300 PROTEIN"/>
    <property type="match status" value="1"/>
</dbReference>
<organism evidence="3 4">
    <name type="scientific">Chionoecetes opilio</name>
    <name type="common">Atlantic snow crab</name>
    <name type="synonym">Cancer opilio</name>
    <dbReference type="NCBI Taxonomy" id="41210"/>
    <lineage>
        <taxon>Eukaryota</taxon>
        <taxon>Metazoa</taxon>
        <taxon>Ecdysozoa</taxon>
        <taxon>Arthropoda</taxon>
        <taxon>Crustacea</taxon>
        <taxon>Multicrustacea</taxon>
        <taxon>Malacostraca</taxon>
        <taxon>Eumalacostraca</taxon>
        <taxon>Eucarida</taxon>
        <taxon>Decapoda</taxon>
        <taxon>Pleocyemata</taxon>
        <taxon>Brachyura</taxon>
        <taxon>Eubrachyura</taxon>
        <taxon>Majoidea</taxon>
        <taxon>Majidae</taxon>
        <taxon>Chionoecetes</taxon>
    </lineage>
</organism>
<gene>
    <name evidence="3" type="ORF">GWK47_043739</name>
</gene>
<evidence type="ECO:0000313" key="4">
    <source>
        <dbReference type="Proteomes" id="UP000770661"/>
    </source>
</evidence>
<feature type="region of interest" description="Disordered" evidence="2">
    <location>
        <begin position="610"/>
        <end position="633"/>
    </location>
</feature>
<dbReference type="OrthoDB" id="6376548at2759"/>
<name>A0A8J5CYI0_CHIOP</name>
<sequence>MTASSRTYFITIIIIISGENATCRTRVDVRCSILKERARSWRGRDGTGGNGTGTGTGLDGTGRDGTGRDGTGRDGTGRNGTERNGTERNGTGRDGTGRDGTERNGTGRDGTGRDWKERDRTGRDGDAEDGRDGTGRDGTGRDGTGRDGTRRGRDEADGMRRIEVLTGLNEVRQECGTEGALAWHGPCKLLRKKAIKSDVKCQTLSHRSVRTALHRRAETVNRGTCGLILSCLDRREHLAAQQVTATAALLVCLPAAQQPPVSKVLKLERMVHGLPKRLRRWKWRKRRKWRKEKEKEEEEKEDINEDEEEVKEVGVKEEKQEKEDDRIIIAESLEVLVMALEALHEEANPLGLEVSWLKTKVQDWPSSPHHGRHSALVPGAEAAPPSPVPPLATLHHAQQAPSYRAAPLLRAPPPPAFAPRDAYIKLLFRDNPSVAIKLRWLSEVKGAFHLDRDQAEVKMAAITSRFVYISRHRPDIVTSVTKGEFLSLPLEIQDSPDKLRKFPTYLLTRYPVCSDPALAKELPGVYSALRFYQKGSAINRLVVTWSLPQPPPPSVAFSFLPSLPSCEFRRMKDEQPWCFRCWGFGHISRYCFAAERCAWCSGPHDSRSCPHRAPPPAAPASDSASTPPQVSPPDTSLWECPRCHQAGVNVWHGCARRQTVAAPAATIIPQRAPPLPPPRSTPHPALPTASVSPQVTALSNTVAALQSRIASLEAAIDGVEARLDRLAEQRATLDTSLQTVAESQRVIIASVATFAEKMDLFAARFETLPATVAPRAPPSCGARATPFARASPPARAAAASSPGRRTLRGRVR</sequence>
<feature type="region of interest" description="Disordered" evidence="2">
    <location>
        <begin position="41"/>
        <end position="158"/>
    </location>
</feature>
<accession>A0A8J5CYI0</accession>
<feature type="compositionally biased region" description="Basic and acidic residues" evidence="2">
    <location>
        <begin position="95"/>
        <end position="158"/>
    </location>
</feature>
<comment type="caution">
    <text evidence="3">The sequence shown here is derived from an EMBL/GenBank/DDBJ whole genome shotgun (WGS) entry which is preliminary data.</text>
</comment>
<feature type="compositionally biased region" description="Basic and acidic residues" evidence="2">
    <location>
        <begin position="61"/>
        <end position="86"/>
    </location>
</feature>
<dbReference type="AlphaFoldDB" id="A0A8J5CYI0"/>
<feature type="compositionally biased region" description="Low complexity" evidence="2">
    <location>
        <begin position="782"/>
        <end position="804"/>
    </location>
</feature>
<feature type="region of interest" description="Disordered" evidence="2">
    <location>
        <begin position="775"/>
        <end position="812"/>
    </location>
</feature>
<evidence type="ECO:0000256" key="2">
    <source>
        <dbReference type="SAM" id="MobiDB-lite"/>
    </source>
</evidence>
<feature type="compositionally biased region" description="Acidic residues" evidence="2">
    <location>
        <begin position="295"/>
        <end position="310"/>
    </location>
</feature>
<dbReference type="PANTHER" id="PTHR48125">
    <property type="entry name" value="LP07818P1"/>
    <property type="match status" value="1"/>
</dbReference>
<keyword evidence="4" id="KW-1185">Reference proteome</keyword>
<dbReference type="Gene3D" id="1.20.5.340">
    <property type="match status" value="1"/>
</dbReference>
<protein>
    <submittedName>
        <fullName evidence="3">Uncharacterized protein</fullName>
    </submittedName>
</protein>
<dbReference type="EMBL" id="JACEEZ010008990">
    <property type="protein sequence ID" value="KAG0722867.1"/>
    <property type="molecule type" value="Genomic_DNA"/>
</dbReference>
<feature type="compositionally biased region" description="Low complexity" evidence="2">
    <location>
        <begin position="619"/>
        <end position="628"/>
    </location>
</feature>